<dbReference type="VEuPathDB" id="PiroplasmaDB:BOVATA_012390"/>
<dbReference type="AlphaFoldDB" id="A0A2H6K9S8"/>
<protein>
    <submittedName>
        <fullName evidence="1">Hydrolase family protein, putative</fullName>
    </submittedName>
</protein>
<evidence type="ECO:0000313" key="2">
    <source>
        <dbReference type="Proteomes" id="UP000236319"/>
    </source>
</evidence>
<dbReference type="EMBL" id="BDSA01000001">
    <property type="protein sequence ID" value="GBE59746.1"/>
    <property type="molecule type" value="Genomic_DNA"/>
</dbReference>
<reference evidence="1 2" key="1">
    <citation type="journal article" date="2017" name="BMC Genomics">
        <title>Whole-genome assembly of Babesia ovata and comparative genomics between closely related pathogens.</title>
        <authorList>
            <person name="Yamagishi J."/>
            <person name="Asada M."/>
            <person name="Hakimi H."/>
            <person name="Tanaka T.Q."/>
            <person name="Sugimoto C."/>
            <person name="Kawazu S."/>
        </authorList>
    </citation>
    <scope>NUCLEOTIDE SEQUENCE [LARGE SCALE GENOMIC DNA]</scope>
    <source>
        <strain evidence="1 2">Miyake</strain>
    </source>
</reference>
<evidence type="ECO:0000313" key="1">
    <source>
        <dbReference type="EMBL" id="GBE59746.1"/>
    </source>
</evidence>
<sequence length="162" mass="18508">MQKGRCLPELQSGRRVCEPFQLSDDDVAGPLVDLPYGAAPAAHILHRSHAAFLQNLVPLNVLFLVGPELRQRATFPYQRQEPVEDVMLQLLLGVANYRAVAYKVNRFSAHPLEQEQRVVGVVRERERRGRCAAQGQWRAHDEHDQVWRLGVDLLLRAFNVLR</sequence>
<dbReference type="RefSeq" id="XP_028865989.1">
    <property type="nucleotide sequence ID" value="XM_029010156.1"/>
</dbReference>
<dbReference type="GeneID" id="39873516"/>
<keyword evidence="1" id="KW-0378">Hydrolase</keyword>
<comment type="caution">
    <text evidence="1">The sequence shown here is derived from an EMBL/GenBank/DDBJ whole genome shotgun (WGS) entry which is preliminary data.</text>
</comment>
<keyword evidence="2" id="KW-1185">Reference proteome</keyword>
<accession>A0A2H6K9S8</accession>
<proteinExistence type="predicted"/>
<dbReference type="GO" id="GO:0016787">
    <property type="term" value="F:hydrolase activity"/>
    <property type="evidence" value="ECO:0007669"/>
    <property type="project" value="UniProtKB-KW"/>
</dbReference>
<dbReference type="Proteomes" id="UP000236319">
    <property type="component" value="Unassembled WGS sequence"/>
</dbReference>
<name>A0A2H6K9S8_9APIC</name>
<gene>
    <name evidence="1" type="ORF">BOVATA_012390</name>
</gene>
<organism evidence="1 2">
    <name type="scientific">Babesia ovata</name>
    <dbReference type="NCBI Taxonomy" id="189622"/>
    <lineage>
        <taxon>Eukaryota</taxon>
        <taxon>Sar</taxon>
        <taxon>Alveolata</taxon>
        <taxon>Apicomplexa</taxon>
        <taxon>Aconoidasida</taxon>
        <taxon>Piroplasmida</taxon>
        <taxon>Babesiidae</taxon>
        <taxon>Babesia</taxon>
    </lineage>
</organism>